<dbReference type="EMBL" id="LUEZ02000047">
    <property type="protein sequence ID" value="RDB23237.1"/>
    <property type="molecule type" value="Genomic_DNA"/>
</dbReference>
<feature type="domain" description="HTH myb-type" evidence="8">
    <location>
        <begin position="351"/>
        <end position="397"/>
    </location>
</feature>
<protein>
    <submittedName>
        <fullName evidence="9">snRNA-activating protein complex subunit 4</fullName>
    </submittedName>
</protein>
<keyword evidence="2" id="KW-0238">DNA-binding</keyword>
<feature type="domain" description="HTH myb-type" evidence="8">
    <location>
        <begin position="292"/>
        <end position="346"/>
    </location>
</feature>
<dbReference type="GO" id="GO:0000978">
    <property type="term" value="F:RNA polymerase II cis-regulatory region sequence-specific DNA binding"/>
    <property type="evidence" value="ECO:0007669"/>
    <property type="project" value="TreeGrafter"/>
</dbReference>
<dbReference type="Gene3D" id="1.10.10.60">
    <property type="entry name" value="Homeodomain-like"/>
    <property type="match status" value="3"/>
</dbReference>
<dbReference type="GO" id="GO:0042796">
    <property type="term" value="P:snRNA transcription by RNA polymerase III"/>
    <property type="evidence" value="ECO:0007669"/>
    <property type="project" value="TreeGrafter"/>
</dbReference>
<gene>
    <name evidence="9" type="primary">Snapc4</name>
    <name evidence="9" type="ORF">Hypma_009598</name>
</gene>
<evidence type="ECO:0000313" key="10">
    <source>
        <dbReference type="Proteomes" id="UP000076154"/>
    </source>
</evidence>
<dbReference type="Pfam" id="PF13921">
    <property type="entry name" value="Myb_DNA-bind_6"/>
    <property type="match status" value="1"/>
</dbReference>
<dbReference type="InterPro" id="IPR009057">
    <property type="entry name" value="Homeodomain-like_sf"/>
</dbReference>
<feature type="domain" description="Myb-like" evidence="7">
    <location>
        <begin position="351"/>
        <end position="394"/>
    </location>
</feature>
<dbReference type="InParanoid" id="A0A369JRQ2"/>
<evidence type="ECO:0000259" key="8">
    <source>
        <dbReference type="PROSITE" id="PS51294"/>
    </source>
</evidence>
<dbReference type="PANTHER" id="PTHR46621">
    <property type="entry name" value="SNRNA-ACTIVATING PROTEIN COMPLEX SUBUNIT 4"/>
    <property type="match status" value="1"/>
</dbReference>
<dbReference type="SUPFAM" id="SSF46689">
    <property type="entry name" value="Homeodomain-like"/>
    <property type="match status" value="3"/>
</dbReference>
<feature type="compositionally biased region" description="Polar residues" evidence="6">
    <location>
        <begin position="684"/>
        <end position="693"/>
    </location>
</feature>
<feature type="compositionally biased region" description="Polar residues" evidence="6">
    <location>
        <begin position="665"/>
        <end position="675"/>
    </location>
</feature>
<feature type="coiled-coil region" evidence="5">
    <location>
        <begin position="33"/>
        <end position="60"/>
    </location>
</feature>
<dbReference type="OrthoDB" id="2143914at2759"/>
<keyword evidence="1" id="KW-0805">Transcription regulation</keyword>
<keyword evidence="10" id="KW-1185">Reference proteome</keyword>
<dbReference type="CDD" id="cd00167">
    <property type="entry name" value="SANT"/>
    <property type="match status" value="3"/>
</dbReference>
<reference evidence="9" key="1">
    <citation type="submission" date="2018-04" db="EMBL/GenBank/DDBJ databases">
        <title>Whole genome sequencing of Hypsizygus marmoreus.</title>
        <authorList>
            <person name="Choi I.-G."/>
            <person name="Min B."/>
            <person name="Kim J.-G."/>
            <person name="Kim S."/>
            <person name="Oh Y.-L."/>
            <person name="Kong W.-S."/>
            <person name="Park H."/>
            <person name="Jeong J."/>
            <person name="Song E.-S."/>
        </authorList>
    </citation>
    <scope>NUCLEOTIDE SEQUENCE [LARGE SCALE GENOMIC DNA]</scope>
    <source>
        <strain evidence="9">51987-8</strain>
    </source>
</reference>
<evidence type="ECO:0000256" key="6">
    <source>
        <dbReference type="SAM" id="MobiDB-lite"/>
    </source>
</evidence>
<dbReference type="PROSITE" id="PS51294">
    <property type="entry name" value="HTH_MYB"/>
    <property type="match status" value="2"/>
</dbReference>
<accession>A0A369JRQ2</accession>
<dbReference type="SMART" id="SM00717">
    <property type="entry name" value="SANT"/>
    <property type="match status" value="4"/>
</dbReference>
<proteinExistence type="predicted"/>
<evidence type="ECO:0000256" key="3">
    <source>
        <dbReference type="ARBA" id="ARBA00023163"/>
    </source>
</evidence>
<keyword evidence="5" id="KW-0175">Coiled coil</keyword>
<evidence type="ECO:0000256" key="1">
    <source>
        <dbReference type="ARBA" id="ARBA00023015"/>
    </source>
</evidence>
<keyword evidence="4" id="KW-0539">Nucleus</keyword>
<dbReference type="STRING" id="39966.A0A369JRQ2"/>
<dbReference type="InterPro" id="IPR001005">
    <property type="entry name" value="SANT/Myb"/>
</dbReference>
<evidence type="ECO:0000256" key="2">
    <source>
        <dbReference type="ARBA" id="ARBA00023125"/>
    </source>
</evidence>
<keyword evidence="3" id="KW-0804">Transcription</keyword>
<name>A0A369JRQ2_HYPMA</name>
<dbReference type="GO" id="GO:0042795">
    <property type="term" value="P:snRNA transcription by RNA polymerase II"/>
    <property type="evidence" value="ECO:0007669"/>
    <property type="project" value="TreeGrafter"/>
</dbReference>
<evidence type="ECO:0000313" key="9">
    <source>
        <dbReference type="EMBL" id="RDB23237.1"/>
    </source>
</evidence>
<dbReference type="PROSITE" id="PS50090">
    <property type="entry name" value="MYB_LIKE"/>
    <property type="match status" value="3"/>
</dbReference>
<dbReference type="GO" id="GO:0001006">
    <property type="term" value="F:RNA polymerase III type 3 promoter sequence-specific DNA binding"/>
    <property type="evidence" value="ECO:0007669"/>
    <property type="project" value="TreeGrafter"/>
</dbReference>
<feature type="compositionally biased region" description="Low complexity" evidence="6">
    <location>
        <begin position="646"/>
        <end position="664"/>
    </location>
</feature>
<sequence>MEIDVSTPPAGERSSLDLKELTLKTLEANKGHQYALTKRAEQLTKEIAELERLMSASTASDGEESDTEIHIPGAKRVKAPFPVSEFLRKESPFFEDASRRMRYLNDITEHPMKNRELEALADAVRSENQRLQAYESQKHGQSGITIDIENNTEGLDWNVIAEKVSSVSTYKRTADQCRIKWLGDRHPKINHNDWDAAELENLQNLVTTQLEQNDGTVDWVLVAKSLGTNRNPLDCMRRGLPRQRHTWNHISDKKLFDAVQLYGTGNWNLVARVVSEDATAGQCQGRYFRALDPSLKRGAWSDDEFARLKAAVSAHGNAWVDVASCIPGRTNEQCRERWMEYLKAGSAPPVWSEEDDGVLLDAVAAMGNQWKAISTKLTNGATGAQCRLRHDKLKKLHGLQISAAAGPSTTAKRKHDDPSTAKAKKPRARNTAGTPQAEEEAGSTSVPAAVPKARPRPRPVGNKGKQKEPDSETNPTPSTLTPEVSTEQGISPPVDDNSMPVNRKRRAAGEGAAVKKRKIAQAEGTVPEHEAGAGASNIPGARTSPRRRTTSTPALLAPNDRAAPTESNMPKRKGRAEATTGNDADKIVPPPRRPVGRPRKTVAAPVDSTAGEASLAEPRPKPRPRGRPRKVVPPEAPLTVDELSVLPSEQAQPLPSSAPAPSISNTQAVSATSRRQSARVAAQQPISYGTPQPESDDAMVVDSERPADPAVPVSAALPTQETDHV</sequence>
<evidence type="ECO:0000256" key="4">
    <source>
        <dbReference type="ARBA" id="ARBA00023242"/>
    </source>
</evidence>
<dbReference type="PANTHER" id="PTHR46621:SF1">
    <property type="entry name" value="SNRNA-ACTIVATING PROTEIN COMPLEX SUBUNIT 4"/>
    <property type="match status" value="1"/>
</dbReference>
<feature type="domain" description="Myb-like" evidence="7">
    <location>
        <begin position="239"/>
        <end position="291"/>
    </location>
</feature>
<dbReference type="Proteomes" id="UP000076154">
    <property type="component" value="Unassembled WGS sequence"/>
</dbReference>
<dbReference type="InterPro" id="IPR017930">
    <property type="entry name" value="Myb_dom"/>
</dbReference>
<feature type="compositionally biased region" description="Basic residues" evidence="6">
    <location>
        <begin position="621"/>
        <end position="630"/>
    </location>
</feature>
<dbReference type="GO" id="GO:0019185">
    <property type="term" value="C:snRNA-activating protein complex"/>
    <property type="evidence" value="ECO:0007669"/>
    <property type="project" value="TreeGrafter"/>
</dbReference>
<organism evidence="9 10">
    <name type="scientific">Hypsizygus marmoreus</name>
    <name type="common">White beech mushroom</name>
    <name type="synonym">Agaricus marmoreus</name>
    <dbReference type="NCBI Taxonomy" id="39966"/>
    <lineage>
        <taxon>Eukaryota</taxon>
        <taxon>Fungi</taxon>
        <taxon>Dikarya</taxon>
        <taxon>Basidiomycota</taxon>
        <taxon>Agaricomycotina</taxon>
        <taxon>Agaricomycetes</taxon>
        <taxon>Agaricomycetidae</taxon>
        <taxon>Agaricales</taxon>
        <taxon>Tricholomatineae</taxon>
        <taxon>Lyophyllaceae</taxon>
        <taxon>Hypsizygus</taxon>
    </lineage>
</organism>
<dbReference type="AlphaFoldDB" id="A0A369JRQ2"/>
<feature type="compositionally biased region" description="Polar residues" evidence="6">
    <location>
        <begin position="472"/>
        <end position="489"/>
    </location>
</feature>
<evidence type="ECO:0000256" key="5">
    <source>
        <dbReference type="SAM" id="Coils"/>
    </source>
</evidence>
<feature type="region of interest" description="Disordered" evidence="6">
    <location>
        <begin position="400"/>
        <end position="725"/>
    </location>
</feature>
<dbReference type="Pfam" id="PF00249">
    <property type="entry name" value="Myb_DNA-binding"/>
    <property type="match status" value="2"/>
</dbReference>
<dbReference type="InterPro" id="IPR051575">
    <property type="entry name" value="Myb-like_DNA-bd"/>
</dbReference>
<feature type="domain" description="Myb-like" evidence="7">
    <location>
        <begin position="292"/>
        <end position="342"/>
    </location>
</feature>
<evidence type="ECO:0000259" key="7">
    <source>
        <dbReference type="PROSITE" id="PS50090"/>
    </source>
</evidence>
<comment type="caution">
    <text evidence="9">The sequence shown here is derived from an EMBL/GenBank/DDBJ whole genome shotgun (WGS) entry which is preliminary data.</text>
</comment>